<dbReference type="InterPro" id="IPR040256">
    <property type="entry name" value="At4g02000-like"/>
</dbReference>
<accession>A0ABD1A679</accession>
<dbReference type="Pfam" id="PF14392">
    <property type="entry name" value="zf-CCHC_4"/>
    <property type="match status" value="1"/>
</dbReference>
<dbReference type="AlphaFoldDB" id="A0ABD1A679"/>
<name>A0ABD1A679_CARAN</name>
<feature type="compositionally biased region" description="Basic and acidic residues" evidence="1">
    <location>
        <begin position="136"/>
        <end position="157"/>
    </location>
</feature>
<sequence length="182" mass="21243">MFVTHKWIPNMHDITMKIIPFWTQIHGIPIQYLTLEMIDTIGRSLGHVSGIDFDENATRVDYIRVRLDWKIDNPLRFKCEFQFGHNESVLLSFYYEHLHNFCKICGMLTHEKKECPLRFDADDDNNNFPDEDDDAKENPDADTKENEDGNQDEDKPDQSPQVGVTSEKMKIDPTIVAFGTYQ</sequence>
<organism evidence="3 4">
    <name type="scientific">Cardamine amara subsp. amara</name>
    <dbReference type="NCBI Taxonomy" id="228776"/>
    <lineage>
        <taxon>Eukaryota</taxon>
        <taxon>Viridiplantae</taxon>
        <taxon>Streptophyta</taxon>
        <taxon>Embryophyta</taxon>
        <taxon>Tracheophyta</taxon>
        <taxon>Spermatophyta</taxon>
        <taxon>Magnoliopsida</taxon>
        <taxon>eudicotyledons</taxon>
        <taxon>Gunneridae</taxon>
        <taxon>Pentapetalae</taxon>
        <taxon>rosids</taxon>
        <taxon>malvids</taxon>
        <taxon>Brassicales</taxon>
        <taxon>Brassicaceae</taxon>
        <taxon>Cardamineae</taxon>
        <taxon>Cardamine</taxon>
    </lineage>
</organism>
<feature type="compositionally biased region" description="Acidic residues" evidence="1">
    <location>
        <begin position="122"/>
        <end position="135"/>
    </location>
</feature>
<feature type="region of interest" description="Disordered" evidence="1">
    <location>
        <begin position="122"/>
        <end position="170"/>
    </location>
</feature>
<dbReference type="InterPro" id="IPR025836">
    <property type="entry name" value="Zn_knuckle_CX2CX4HX4C"/>
</dbReference>
<dbReference type="PANTHER" id="PTHR31286">
    <property type="entry name" value="GLYCINE-RICH CELL WALL STRUCTURAL PROTEIN 1.8-LIKE"/>
    <property type="match status" value="1"/>
</dbReference>
<dbReference type="PANTHER" id="PTHR31286:SF178">
    <property type="entry name" value="DUF4283 DOMAIN-CONTAINING PROTEIN"/>
    <property type="match status" value="1"/>
</dbReference>
<evidence type="ECO:0000313" key="3">
    <source>
        <dbReference type="EMBL" id="KAL1198549.1"/>
    </source>
</evidence>
<gene>
    <name evidence="3" type="ORF">V5N11_021627</name>
</gene>
<dbReference type="Proteomes" id="UP001558713">
    <property type="component" value="Unassembled WGS sequence"/>
</dbReference>
<protein>
    <recommendedName>
        <fullName evidence="2">Zinc knuckle CX2CX4HX4C domain-containing protein</fullName>
    </recommendedName>
</protein>
<reference evidence="3 4" key="1">
    <citation type="submission" date="2024-04" db="EMBL/GenBank/DDBJ databases">
        <title>Genome assembly C_amara_ONT_v2.</title>
        <authorList>
            <person name="Yant L."/>
            <person name="Moore C."/>
            <person name="Slenker M."/>
        </authorList>
    </citation>
    <scope>NUCLEOTIDE SEQUENCE [LARGE SCALE GENOMIC DNA]</scope>
    <source>
        <tissue evidence="3">Leaf</tissue>
    </source>
</reference>
<evidence type="ECO:0000256" key="1">
    <source>
        <dbReference type="SAM" id="MobiDB-lite"/>
    </source>
</evidence>
<evidence type="ECO:0000259" key="2">
    <source>
        <dbReference type="Pfam" id="PF14392"/>
    </source>
</evidence>
<evidence type="ECO:0000313" key="4">
    <source>
        <dbReference type="Proteomes" id="UP001558713"/>
    </source>
</evidence>
<proteinExistence type="predicted"/>
<keyword evidence="4" id="KW-1185">Reference proteome</keyword>
<feature type="domain" description="Zinc knuckle CX2CX4HX4C" evidence="2">
    <location>
        <begin position="70"/>
        <end position="116"/>
    </location>
</feature>
<comment type="caution">
    <text evidence="3">The sequence shown here is derived from an EMBL/GenBank/DDBJ whole genome shotgun (WGS) entry which is preliminary data.</text>
</comment>
<dbReference type="EMBL" id="JBANAX010000663">
    <property type="protein sequence ID" value="KAL1198549.1"/>
    <property type="molecule type" value="Genomic_DNA"/>
</dbReference>